<evidence type="ECO:0000256" key="2">
    <source>
        <dbReference type="SAM" id="SignalP"/>
    </source>
</evidence>
<accession>A0A9N9Y364</accession>
<dbReference type="AlphaFoldDB" id="A0A9N9Y364"/>
<feature type="region of interest" description="Disordered" evidence="1">
    <location>
        <begin position="129"/>
        <end position="173"/>
    </location>
</feature>
<reference evidence="4" key="1">
    <citation type="submission" date="2019-06" db="EMBL/GenBank/DDBJ databases">
        <authorList>
            <person name="Broberg M."/>
        </authorList>
    </citation>
    <scope>NUCLEOTIDE SEQUENCE [LARGE SCALE GENOMIC DNA]</scope>
</reference>
<keyword evidence="4" id="KW-1185">Reference proteome</keyword>
<organism evidence="3 4">
    <name type="scientific">Clonostachys byssicola</name>
    <dbReference type="NCBI Taxonomy" id="160290"/>
    <lineage>
        <taxon>Eukaryota</taxon>
        <taxon>Fungi</taxon>
        <taxon>Dikarya</taxon>
        <taxon>Ascomycota</taxon>
        <taxon>Pezizomycotina</taxon>
        <taxon>Sordariomycetes</taxon>
        <taxon>Hypocreomycetidae</taxon>
        <taxon>Hypocreales</taxon>
        <taxon>Bionectriaceae</taxon>
        <taxon>Clonostachys</taxon>
    </lineage>
</organism>
<keyword evidence="2" id="KW-0732">Signal</keyword>
<name>A0A9N9Y364_9HYPO</name>
<evidence type="ECO:0000313" key="3">
    <source>
        <dbReference type="EMBL" id="CAG9986609.1"/>
    </source>
</evidence>
<sequence>MRFNIAYACAFLSITTPFVAAVKWNDQKNDKVYAYAASACFVGSTICSAVGQVAVGRTLTAASICCTVVGTTATADRNKEFEETKKRVGAAATLVKTKAGEYTDKTGKFIVDCKDKVCKLVAKGKGPILPRRTNDSIRKRRDSRRNERRSGYSKMKRSADMQVRSPKPMTMDY</sequence>
<gene>
    <name evidence="3" type="ORF">CBYS24578_00007805</name>
</gene>
<evidence type="ECO:0000313" key="4">
    <source>
        <dbReference type="Proteomes" id="UP000754883"/>
    </source>
</evidence>
<feature type="chain" id="PRO_5040139910" evidence="2">
    <location>
        <begin position="22"/>
        <end position="173"/>
    </location>
</feature>
<comment type="caution">
    <text evidence="3">The sequence shown here is derived from an EMBL/GenBank/DDBJ whole genome shotgun (WGS) entry which is preliminary data.</text>
</comment>
<reference evidence="3 4" key="2">
    <citation type="submission" date="2021-10" db="EMBL/GenBank/DDBJ databases">
        <authorList>
            <person name="Piombo E."/>
        </authorList>
    </citation>
    <scope>NUCLEOTIDE SEQUENCE [LARGE SCALE GENOMIC DNA]</scope>
</reference>
<evidence type="ECO:0000256" key="1">
    <source>
        <dbReference type="SAM" id="MobiDB-lite"/>
    </source>
</evidence>
<dbReference type="EMBL" id="CABFNO020001405">
    <property type="protein sequence ID" value="CAG9986609.1"/>
    <property type="molecule type" value="Genomic_DNA"/>
</dbReference>
<feature type="signal peptide" evidence="2">
    <location>
        <begin position="1"/>
        <end position="21"/>
    </location>
</feature>
<protein>
    <submittedName>
        <fullName evidence="3">Uncharacterized protein</fullName>
    </submittedName>
</protein>
<proteinExistence type="predicted"/>
<dbReference type="Proteomes" id="UP000754883">
    <property type="component" value="Unassembled WGS sequence"/>
</dbReference>